<evidence type="ECO:0000313" key="2">
    <source>
        <dbReference type="EMBL" id="MFC3689137.1"/>
    </source>
</evidence>
<proteinExistence type="predicted"/>
<dbReference type="PANTHER" id="PTHR35800:SF1">
    <property type="entry name" value="RNA-BINDING PROTEIN KHPB"/>
    <property type="match status" value="1"/>
</dbReference>
<dbReference type="Gene3D" id="3.30.300.20">
    <property type="match status" value="1"/>
</dbReference>
<evidence type="ECO:0000259" key="1">
    <source>
        <dbReference type="PROSITE" id="PS51061"/>
    </source>
</evidence>
<sequence length="154" mass="16210">MLDAEGDAAADYLEELLDIADLDGDIDIFVENGRASVAVLADEADPTGLQVLVGPGGEVLDALQELTRLAAQAKTGERSRLLLDIAGFREDRRSTAAGIAADAVSRVRASGESVQLEPMPAYQRKAVHDAVAEAGLRSESDGAEPDRYVVVHPA</sequence>
<dbReference type="InterPro" id="IPR034079">
    <property type="entry name" value="R3H_KhpB"/>
</dbReference>
<dbReference type="SUPFAM" id="SSF82708">
    <property type="entry name" value="R3H domain"/>
    <property type="match status" value="1"/>
</dbReference>
<dbReference type="InterPro" id="IPR015946">
    <property type="entry name" value="KH_dom-like_a/b"/>
</dbReference>
<dbReference type="InterPro" id="IPR036867">
    <property type="entry name" value="R3H_dom_sf"/>
</dbReference>
<dbReference type="Proteomes" id="UP001595685">
    <property type="component" value="Unassembled WGS sequence"/>
</dbReference>
<dbReference type="Gene3D" id="3.30.1370.50">
    <property type="entry name" value="R3H-like domain"/>
    <property type="match status" value="1"/>
</dbReference>
<dbReference type="CDD" id="cd02644">
    <property type="entry name" value="R3H_jag"/>
    <property type="match status" value="1"/>
</dbReference>
<dbReference type="EMBL" id="JBHRWW010000007">
    <property type="protein sequence ID" value="MFC3689137.1"/>
    <property type="molecule type" value="Genomic_DNA"/>
</dbReference>
<dbReference type="SMART" id="SM00393">
    <property type="entry name" value="R3H"/>
    <property type="match status" value="1"/>
</dbReference>
<reference evidence="3" key="1">
    <citation type="journal article" date="2019" name="Int. J. Syst. Evol. Microbiol.">
        <title>The Global Catalogue of Microorganisms (GCM) 10K type strain sequencing project: providing services to taxonomists for standard genome sequencing and annotation.</title>
        <authorList>
            <consortium name="The Broad Institute Genomics Platform"/>
            <consortium name="The Broad Institute Genome Sequencing Center for Infectious Disease"/>
            <person name="Wu L."/>
            <person name="Ma J."/>
        </authorList>
    </citation>
    <scope>NUCLEOTIDE SEQUENCE [LARGE SCALE GENOMIC DNA]</scope>
    <source>
        <strain evidence="3">NCAIM B.02333</strain>
    </source>
</reference>
<dbReference type="PANTHER" id="PTHR35800">
    <property type="entry name" value="PROTEIN JAG"/>
    <property type="match status" value="1"/>
</dbReference>
<dbReference type="InterPro" id="IPR001374">
    <property type="entry name" value="R3H_dom"/>
</dbReference>
<feature type="domain" description="R3H" evidence="1">
    <location>
        <begin position="90"/>
        <end position="154"/>
    </location>
</feature>
<dbReference type="Pfam" id="PF01424">
    <property type="entry name" value="R3H"/>
    <property type="match status" value="1"/>
</dbReference>
<organism evidence="2 3">
    <name type="scientific">Aquipuribacter hungaricus</name>
    <dbReference type="NCBI Taxonomy" id="545624"/>
    <lineage>
        <taxon>Bacteria</taxon>
        <taxon>Bacillati</taxon>
        <taxon>Actinomycetota</taxon>
        <taxon>Actinomycetes</taxon>
        <taxon>Micrococcales</taxon>
        <taxon>Intrasporangiaceae</taxon>
        <taxon>Aquipuribacter</taxon>
    </lineage>
</organism>
<gene>
    <name evidence="2" type="ORF">ACFOLH_12360</name>
</gene>
<dbReference type="RefSeq" id="WP_340292282.1">
    <property type="nucleotide sequence ID" value="NZ_JBBEOI010000065.1"/>
</dbReference>
<comment type="caution">
    <text evidence="2">The sequence shown here is derived from an EMBL/GenBank/DDBJ whole genome shotgun (WGS) entry which is preliminary data.</text>
</comment>
<protein>
    <submittedName>
        <fullName evidence="2">Protein jag</fullName>
    </submittedName>
</protein>
<keyword evidence="3" id="KW-1185">Reference proteome</keyword>
<accession>A0ABV7WJR6</accession>
<name>A0ABV7WJR6_9MICO</name>
<evidence type="ECO:0000313" key="3">
    <source>
        <dbReference type="Proteomes" id="UP001595685"/>
    </source>
</evidence>
<dbReference type="InterPro" id="IPR039247">
    <property type="entry name" value="KhpB"/>
</dbReference>
<dbReference type="PROSITE" id="PS51061">
    <property type="entry name" value="R3H"/>
    <property type="match status" value="1"/>
</dbReference>